<name>A0A0E9WRU9_ANGAN</name>
<sequence>MQRLGEHLLFYPNTPFSLLDPQHVSSSEFQTDVFFLTRFEPTAVTSVEMKGKNVTHANGAVLCNNNTDRTAYLSTFA</sequence>
<evidence type="ECO:0000313" key="1">
    <source>
        <dbReference type="EMBL" id="JAH92996.1"/>
    </source>
</evidence>
<reference evidence="1" key="1">
    <citation type="submission" date="2014-11" db="EMBL/GenBank/DDBJ databases">
        <authorList>
            <person name="Amaro Gonzalez C."/>
        </authorList>
    </citation>
    <scope>NUCLEOTIDE SEQUENCE</scope>
</reference>
<accession>A0A0E9WRU9</accession>
<dbReference type="AlphaFoldDB" id="A0A0E9WRU9"/>
<protein>
    <submittedName>
        <fullName evidence="1">Uncharacterized protein</fullName>
    </submittedName>
</protein>
<organism evidence="1">
    <name type="scientific">Anguilla anguilla</name>
    <name type="common">European freshwater eel</name>
    <name type="synonym">Muraena anguilla</name>
    <dbReference type="NCBI Taxonomy" id="7936"/>
    <lineage>
        <taxon>Eukaryota</taxon>
        <taxon>Metazoa</taxon>
        <taxon>Chordata</taxon>
        <taxon>Craniata</taxon>
        <taxon>Vertebrata</taxon>
        <taxon>Euteleostomi</taxon>
        <taxon>Actinopterygii</taxon>
        <taxon>Neopterygii</taxon>
        <taxon>Teleostei</taxon>
        <taxon>Anguilliformes</taxon>
        <taxon>Anguillidae</taxon>
        <taxon>Anguilla</taxon>
    </lineage>
</organism>
<reference evidence="1" key="2">
    <citation type="journal article" date="2015" name="Fish Shellfish Immunol.">
        <title>Early steps in the European eel (Anguilla anguilla)-Vibrio vulnificus interaction in the gills: Role of the RtxA13 toxin.</title>
        <authorList>
            <person name="Callol A."/>
            <person name="Pajuelo D."/>
            <person name="Ebbesson L."/>
            <person name="Teles M."/>
            <person name="MacKenzie S."/>
            <person name="Amaro C."/>
        </authorList>
    </citation>
    <scope>NUCLEOTIDE SEQUENCE</scope>
</reference>
<dbReference type="EMBL" id="GBXM01015581">
    <property type="protein sequence ID" value="JAH92996.1"/>
    <property type="molecule type" value="Transcribed_RNA"/>
</dbReference>
<proteinExistence type="predicted"/>